<comment type="caution">
    <text evidence="2">The sequence shown here is derived from an EMBL/GenBank/DDBJ whole genome shotgun (WGS) entry which is preliminary data.</text>
</comment>
<proteinExistence type="predicted"/>
<organism evidence="2 3">
    <name type="scientific">Coprinellus micaceus</name>
    <name type="common">Glistening ink-cap mushroom</name>
    <name type="synonym">Coprinus micaceus</name>
    <dbReference type="NCBI Taxonomy" id="71717"/>
    <lineage>
        <taxon>Eukaryota</taxon>
        <taxon>Fungi</taxon>
        <taxon>Dikarya</taxon>
        <taxon>Basidiomycota</taxon>
        <taxon>Agaricomycotina</taxon>
        <taxon>Agaricomycetes</taxon>
        <taxon>Agaricomycetidae</taxon>
        <taxon>Agaricales</taxon>
        <taxon>Agaricineae</taxon>
        <taxon>Psathyrellaceae</taxon>
        <taxon>Coprinellus</taxon>
    </lineage>
</organism>
<keyword evidence="3" id="KW-1185">Reference proteome</keyword>
<gene>
    <name evidence="2" type="ORF">FA13DRAFT_1799721</name>
</gene>
<accession>A0A4Y7SI66</accession>
<evidence type="ECO:0000313" key="3">
    <source>
        <dbReference type="Proteomes" id="UP000298030"/>
    </source>
</evidence>
<evidence type="ECO:0000256" key="1">
    <source>
        <dbReference type="SAM" id="MobiDB-lite"/>
    </source>
</evidence>
<name>A0A4Y7SI66_COPMI</name>
<reference evidence="2 3" key="1">
    <citation type="journal article" date="2019" name="Nat. Ecol. Evol.">
        <title>Megaphylogeny resolves global patterns of mushroom evolution.</title>
        <authorList>
            <person name="Varga T."/>
            <person name="Krizsan K."/>
            <person name="Foldi C."/>
            <person name="Dima B."/>
            <person name="Sanchez-Garcia M."/>
            <person name="Sanchez-Ramirez S."/>
            <person name="Szollosi G.J."/>
            <person name="Szarkandi J.G."/>
            <person name="Papp V."/>
            <person name="Albert L."/>
            <person name="Andreopoulos W."/>
            <person name="Angelini C."/>
            <person name="Antonin V."/>
            <person name="Barry K.W."/>
            <person name="Bougher N.L."/>
            <person name="Buchanan P."/>
            <person name="Buyck B."/>
            <person name="Bense V."/>
            <person name="Catcheside P."/>
            <person name="Chovatia M."/>
            <person name="Cooper J."/>
            <person name="Damon W."/>
            <person name="Desjardin D."/>
            <person name="Finy P."/>
            <person name="Geml J."/>
            <person name="Haridas S."/>
            <person name="Hughes K."/>
            <person name="Justo A."/>
            <person name="Karasinski D."/>
            <person name="Kautmanova I."/>
            <person name="Kiss B."/>
            <person name="Kocsube S."/>
            <person name="Kotiranta H."/>
            <person name="LaButti K.M."/>
            <person name="Lechner B.E."/>
            <person name="Liimatainen K."/>
            <person name="Lipzen A."/>
            <person name="Lukacs Z."/>
            <person name="Mihaltcheva S."/>
            <person name="Morgado L.N."/>
            <person name="Niskanen T."/>
            <person name="Noordeloos M.E."/>
            <person name="Ohm R.A."/>
            <person name="Ortiz-Santana B."/>
            <person name="Ovrebo C."/>
            <person name="Racz N."/>
            <person name="Riley R."/>
            <person name="Savchenko A."/>
            <person name="Shiryaev A."/>
            <person name="Soop K."/>
            <person name="Spirin V."/>
            <person name="Szebenyi C."/>
            <person name="Tomsovsky M."/>
            <person name="Tulloss R.E."/>
            <person name="Uehling J."/>
            <person name="Grigoriev I.V."/>
            <person name="Vagvolgyi C."/>
            <person name="Papp T."/>
            <person name="Martin F.M."/>
            <person name="Miettinen O."/>
            <person name="Hibbett D.S."/>
            <person name="Nagy L.G."/>
        </authorList>
    </citation>
    <scope>NUCLEOTIDE SEQUENCE [LARGE SCALE GENOMIC DNA]</scope>
    <source>
        <strain evidence="2 3">FP101781</strain>
    </source>
</reference>
<sequence length="919" mass="103499">MPNHEIIYSEDRLLTLSKEDATMWDIKTAHLVPRVRSKDTIDWRRSVFSAPRHFNYTESSGYTTHFNVLQSEHTALTGKQRPYLGESPPTTRDEEIYQGFYPVDANWHGSLFRRVSISNISLRAAIHGPTSDGLYRLDHSISESWNLLEHAVVSIVRQLMPYLSLPYSLRLPPYPSSYRHSERLPSFDAAYEAARRSRNAFHELAALLSFVCCFWSKPGSTRPMHLLARYLSRALGLDFEWVATLLSVAPVHPIAAPQVLRRGMDMCIKSPWIEYLPLFIDSNIPIVVHLGMPGLSIAEISENRTAWEVVGPFLKDATQYAEAGHCCSQCEYQRQHLREAAFALTDPETFATTREAEWLEHCEALGLPEDKLIGGYDARGSTAYSTLAKFAMHEWVGEPGNYRRTPVDPCHFFLMVGAYSIDSRYVSLLHSEIDFFKDISKPAATALVGETEVSHLAYKPTVADSDITAASDTPVLLSLSCARETSGAEPQSTSDAADPYHSDEEDECGESTRPLSIPAPPLSAVTANWQSVLKVRCGYPSEGTCNLAPPPPNAHHSKFPDDESGINRALRVLGLNIDAHRPNMSRANILSCLYAVQALYDHKAGLYDVSVQFDLSTGDVWHRLHQTFNVEEVINTYDKVDVHSKSKEVVKVTEYRYALGTYEKPMERQWFVIVVHASTLLEIARSGIAGVLQVGNYLTQKGIAFATANYYPSTTKPRPPNLAREGQGIIMHDEVFSAARYQAYEQRRDDILTGMAGGLALKEGGFVARFARDIVNIKSALQRPSKGARKNGRVIGWVKGGKVIISDRLEQKALDAILGRYLRFKNTTAQESVTLWPTSSNWDLMWINTNSWNEEAERWFNERVDGWHTGIADRNDNGFMGLKTSREWRSTSRGLTQVREVWNNYQRLAELYVRQRLPS</sequence>
<dbReference type="OrthoDB" id="3268696at2759"/>
<feature type="region of interest" description="Disordered" evidence="1">
    <location>
        <begin position="483"/>
        <end position="519"/>
    </location>
</feature>
<evidence type="ECO:0000313" key="2">
    <source>
        <dbReference type="EMBL" id="TEB21590.1"/>
    </source>
</evidence>
<dbReference type="EMBL" id="QPFP01000107">
    <property type="protein sequence ID" value="TEB21590.1"/>
    <property type="molecule type" value="Genomic_DNA"/>
</dbReference>
<protein>
    <submittedName>
        <fullName evidence="2">Uncharacterized protein</fullName>
    </submittedName>
</protein>
<dbReference type="AlphaFoldDB" id="A0A4Y7SI66"/>
<dbReference type="Proteomes" id="UP000298030">
    <property type="component" value="Unassembled WGS sequence"/>
</dbReference>